<dbReference type="eggNOG" id="COG2172">
    <property type="taxonomic scope" value="Bacteria"/>
</dbReference>
<name>T0BKL5_ALIAG</name>
<accession>T0BKL5</accession>
<organism evidence="2 3">
    <name type="scientific">Alicyclobacillus acidoterrestris (strain ATCC 49025 / DSM 3922 / CIP 106132 / NCIMB 13137 / GD3B)</name>
    <dbReference type="NCBI Taxonomy" id="1356854"/>
    <lineage>
        <taxon>Bacteria</taxon>
        <taxon>Bacillati</taxon>
        <taxon>Bacillota</taxon>
        <taxon>Bacilli</taxon>
        <taxon>Bacillales</taxon>
        <taxon>Alicyclobacillaceae</taxon>
        <taxon>Alicyclobacillus</taxon>
    </lineage>
</organism>
<protein>
    <submittedName>
        <fullName evidence="2">ATP-binding protein</fullName>
    </submittedName>
</protein>
<feature type="domain" description="Histidine kinase/HSP90-like ATPase" evidence="1">
    <location>
        <begin position="200"/>
        <end position="313"/>
    </location>
</feature>
<dbReference type="RefSeq" id="WP_021297225.1">
    <property type="nucleotide sequence ID" value="NZ_AURB01000147.1"/>
</dbReference>
<dbReference type="Gene3D" id="3.30.565.10">
    <property type="entry name" value="Histidine kinase-like ATPase, C-terminal domain"/>
    <property type="match status" value="1"/>
</dbReference>
<dbReference type="STRING" id="1356854.N007_10870"/>
<accession>A0A9E6ZSA7</accession>
<dbReference type="Proteomes" id="UP000829401">
    <property type="component" value="Chromosome"/>
</dbReference>
<dbReference type="CDD" id="cd16936">
    <property type="entry name" value="HATPase_RsbW-like"/>
    <property type="match status" value="1"/>
</dbReference>
<keyword evidence="2" id="KW-0547">Nucleotide-binding</keyword>
<sequence>MKHFLGKMIRPSLKDSQAERMFPPLPTYLDKRDAQQKALVGWAARRIGQLLTLEVEDTDLLFYRAFTYQPSQKSESDFDNILGCAERLVQLGPGAEHALTGHQGTSLNAQLEACLRKVQQEFCEEDSGLAKRIAPSHVEKEHRASAQNVIDEWNPDVWQIYRDVMFAATQKKFLLIAEHEVNAYIEGRTLLEMEIRERADITTCRQAAQQMFLDLQHDKSSVMGYLLAISEAVTNILKHAEYGTITLVENGESIHAIIKDTGPGFNLRDLPKTTLLAGYSTKKSLGQGFTLMMKMSAQVLLSTTSTGSTIILVFNKKADGERNHA</sequence>
<dbReference type="Pfam" id="PF13581">
    <property type="entry name" value="HATPase_c_2"/>
    <property type="match status" value="1"/>
</dbReference>
<dbReference type="OrthoDB" id="2595312at2"/>
<dbReference type="KEGG" id="aaco:K1I37_03100"/>
<reference evidence="3" key="1">
    <citation type="journal article" date="2022" name="G3 (Bethesda)">
        <title>Unveiling the complete genome sequence of Alicyclobacillus acidoterrestris DSM 3922T, a taint-producing strain.</title>
        <authorList>
            <person name="Leonardo I.C."/>
            <person name="Barreto Crespo M.T."/>
            <person name="Gaspar F.B."/>
        </authorList>
    </citation>
    <scope>NUCLEOTIDE SEQUENCE [LARGE SCALE GENOMIC DNA]</scope>
    <source>
        <strain evidence="3">DSM 3922</strain>
    </source>
</reference>
<dbReference type="InterPro" id="IPR036890">
    <property type="entry name" value="HATPase_C_sf"/>
</dbReference>
<evidence type="ECO:0000313" key="2">
    <source>
        <dbReference type="EMBL" id="UNO49550.1"/>
    </source>
</evidence>
<dbReference type="EMBL" id="CP080467">
    <property type="protein sequence ID" value="UNO49550.1"/>
    <property type="molecule type" value="Genomic_DNA"/>
</dbReference>
<dbReference type="GO" id="GO:0005524">
    <property type="term" value="F:ATP binding"/>
    <property type="evidence" value="ECO:0007669"/>
    <property type="project" value="UniProtKB-KW"/>
</dbReference>
<gene>
    <name evidence="2" type="ORF">K1I37_03100</name>
</gene>
<dbReference type="InterPro" id="IPR003594">
    <property type="entry name" value="HATPase_dom"/>
</dbReference>
<keyword evidence="2" id="KW-0067">ATP-binding</keyword>
<proteinExistence type="predicted"/>
<dbReference type="SUPFAM" id="SSF55874">
    <property type="entry name" value="ATPase domain of HSP90 chaperone/DNA topoisomerase II/histidine kinase"/>
    <property type="match status" value="1"/>
</dbReference>
<keyword evidence="3" id="KW-1185">Reference proteome</keyword>
<evidence type="ECO:0000313" key="3">
    <source>
        <dbReference type="Proteomes" id="UP000829401"/>
    </source>
</evidence>
<evidence type="ECO:0000259" key="1">
    <source>
        <dbReference type="Pfam" id="PF13581"/>
    </source>
</evidence>
<dbReference type="AlphaFoldDB" id="T0BKL5"/>